<reference evidence="3 4" key="1">
    <citation type="submission" date="2019-12" db="EMBL/GenBank/DDBJ databases">
        <title>Whole genome sequences of Lactococcus raffinolactis strains isolated from sewage.</title>
        <authorList>
            <person name="Ybazeta G."/>
            <person name="Ross M."/>
            <person name="Brabant-Kirwan D."/>
            <person name="Saleh M."/>
            <person name="Dillon J.A."/>
            <person name="Splinter K."/>
            <person name="Nokhbeh R."/>
        </authorList>
    </citation>
    <scope>NUCLEOTIDE SEQUENCE [LARGE SCALE GENOMIC DNA]</scope>
    <source>
        <strain evidence="3 4">Lr_19_5</strain>
    </source>
</reference>
<organism evidence="3 4">
    <name type="scientific">Pseudolactococcus raffinolactis</name>
    <dbReference type="NCBI Taxonomy" id="1366"/>
    <lineage>
        <taxon>Bacteria</taxon>
        <taxon>Bacillati</taxon>
        <taxon>Bacillota</taxon>
        <taxon>Bacilli</taxon>
        <taxon>Lactobacillales</taxon>
        <taxon>Streptococcaceae</taxon>
        <taxon>Pseudolactococcus</taxon>
    </lineage>
</organism>
<evidence type="ECO:0000256" key="2">
    <source>
        <dbReference type="ARBA" id="ARBA00022705"/>
    </source>
</evidence>
<evidence type="ECO:0000256" key="1">
    <source>
        <dbReference type="ARBA" id="ARBA00008909"/>
    </source>
</evidence>
<evidence type="ECO:0000313" key="3">
    <source>
        <dbReference type="EMBL" id="QIW54826.1"/>
    </source>
</evidence>
<proteinExistence type="inferred from homology"/>
<comment type="similarity">
    <text evidence="1">Belongs to the Gram-positive plasmids replication protein type 1 family.</text>
</comment>
<dbReference type="Pfam" id="PF01446">
    <property type="entry name" value="Rep_1"/>
    <property type="match status" value="1"/>
</dbReference>
<evidence type="ECO:0000313" key="4">
    <source>
        <dbReference type="Proteomes" id="UP000501945"/>
    </source>
</evidence>
<dbReference type="AlphaFoldDB" id="A0A6H0UHP5"/>
<dbReference type="InterPro" id="IPR000989">
    <property type="entry name" value="Rep"/>
</dbReference>
<sequence length="112" mass="13002">MVVIRGAQNYISQDEWTEFWKKSAKLDYRPIVDVRSIKPKNEKTSDIRSAILETAKYPVKPMELNSDSAKVVDDLQKGLYRKRQIAFGGPFKQIKKELKLDDIENGDLIRVF</sequence>
<name>A0A6H0UHP5_9LACT</name>
<gene>
    <name evidence="3" type="ORF">GU336_12185</name>
</gene>
<dbReference type="RefSeq" id="WP_167839164.1">
    <property type="nucleotide sequence ID" value="NZ_CP047616.1"/>
</dbReference>
<protein>
    <submittedName>
        <fullName evidence="3">Protein rep</fullName>
    </submittedName>
</protein>
<accession>A0A6H0UHP5</accession>
<dbReference type="GO" id="GO:0006260">
    <property type="term" value="P:DNA replication"/>
    <property type="evidence" value="ECO:0007669"/>
    <property type="project" value="UniProtKB-KW"/>
</dbReference>
<dbReference type="Proteomes" id="UP000501945">
    <property type="component" value="Chromosome"/>
</dbReference>
<dbReference type="EMBL" id="CP047616">
    <property type="protein sequence ID" value="QIW54826.1"/>
    <property type="molecule type" value="Genomic_DNA"/>
</dbReference>
<keyword evidence="2" id="KW-0235">DNA replication</keyword>
<dbReference type="GO" id="GO:0003677">
    <property type="term" value="F:DNA binding"/>
    <property type="evidence" value="ECO:0007669"/>
    <property type="project" value="InterPro"/>
</dbReference>